<name>A0A1I6UZF5_9RHOB</name>
<dbReference type="SUPFAM" id="SSF53850">
    <property type="entry name" value="Periplasmic binding protein-like II"/>
    <property type="match status" value="1"/>
</dbReference>
<dbReference type="InterPro" id="IPR001638">
    <property type="entry name" value="Solute-binding_3/MltF_N"/>
</dbReference>
<sequence>MTERAMAAMAVLAAGALLAGPAAADFKDELLKTDTIVVGTTGSAPPFSMIGDDGELGGFDVAVMTKLAEDLGVNVEFEQLDWAGLLPGLASDRFDVVSSGVTRTAERLASDDLIMLSPYIINGVAVTKLAANDEIGGWDDVCGKTVGVIRGSAELGLIEASLPEGCLGKVSEYPGWTEMSLDLKNHRIDWIGMDYLGPSYLAAKDELITVLPEVRSPKTQSVAVAPGDAELAEAMDKLIASYREDGTLNALVEEYFGQPVDFTQMPADPS</sequence>
<dbReference type="Proteomes" id="UP000199392">
    <property type="component" value="Unassembled WGS sequence"/>
</dbReference>
<evidence type="ECO:0000313" key="5">
    <source>
        <dbReference type="Proteomes" id="UP000199392"/>
    </source>
</evidence>
<reference evidence="5" key="1">
    <citation type="submission" date="2016-10" db="EMBL/GenBank/DDBJ databases">
        <authorList>
            <person name="Varghese N."/>
            <person name="Submissions S."/>
        </authorList>
    </citation>
    <scope>NUCLEOTIDE SEQUENCE [LARGE SCALE GENOMIC DNA]</scope>
    <source>
        <strain evidence="5">DSM 26894</strain>
    </source>
</reference>
<dbReference type="RefSeq" id="WP_092429420.1">
    <property type="nucleotide sequence ID" value="NZ_FNCL01000014.1"/>
</dbReference>
<gene>
    <name evidence="4" type="ORF">SAMN04488050_109145</name>
</gene>
<proteinExistence type="predicted"/>
<protein>
    <submittedName>
        <fullName evidence="4">Cystine transport system substrate-binding protein</fullName>
    </submittedName>
</protein>
<keyword evidence="1 2" id="KW-0732">Signal</keyword>
<keyword evidence="5" id="KW-1185">Reference proteome</keyword>
<dbReference type="PANTHER" id="PTHR35936">
    <property type="entry name" value="MEMBRANE-BOUND LYTIC MUREIN TRANSGLYCOSYLASE F"/>
    <property type="match status" value="1"/>
</dbReference>
<evidence type="ECO:0000313" key="4">
    <source>
        <dbReference type="EMBL" id="SFT06792.1"/>
    </source>
</evidence>
<dbReference type="Pfam" id="PF00497">
    <property type="entry name" value="SBP_bac_3"/>
    <property type="match status" value="1"/>
</dbReference>
<dbReference type="Gene3D" id="3.40.190.10">
    <property type="entry name" value="Periplasmic binding protein-like II"/>
    <property type="match status" value="2"/>
</dbReference>
<feature type="domain" description="Solute-binding protein family 3/N-terminal" evidence="3">
    <location>
        <begin position="35"/>
        <end position="259"/>
    </location>
</feature>
<evidence type="ECO:0000259" key="3">
    <source>
        <dbReference type="SMART" id="SM00062"/>
    </source>
</evidence>
<dbReference type="SMART" id="SM00062">
    <property type="entry name" value="PBPb"/>
    <property type="match status" value="1"/>
</dbReference>
<feature type="signal peptide" evidence="2">
    <location>
        <begin position="1"/>
        <end position="24"/>
    </location>
</feature>
<dbReference type="PANTHER" id="PTHR35936:SF19">
    <property type="entry name" value="AMINO-ACID-BINDING PROTEIN YXEM-RELATED"/>
    <property type="match status" value="1"/>
</dbReference>
<dbReference type="CDD" id="cd13530">
    <property type="entry name" value="PBP2_peptides_like"/>
    <property type="match status" value="1"/>
</dbReference>
<evidence type="ECO:0000256" key="2">
    <source>
        <dbReference type="SAM" id="SignalP"/>
    </source>
</evidence>
<organism evidence="4 5">
    <name type="scientific">Alloyangia pacifica</name>
    <dbReference type="NCBI Taxonomy" id="311180"/>
    <lineage>
        <taxon>Bacteria</taxon>
        <taxon>Pseudomonadati</taxon>
        <taxon>Pseudomonadota</taxon>
        <taxon>Alphaproteobacteria</taxon>
        <taxon>Rhodobacterales</taxon>
        <taxon>Roseobacteraceae</taxon>
        <taxon>Alloyangia</taxon>
    </lineage>
</organism>
<dbReference type="AlphaFoldDB" id="A0A1I6UZF5"/>
<feature type="chain" id="PRO_5011465286" evidence="2">
    <location>
        <begin position="25"/>
        <end position="270"/>
    </location>
</feature>
<dbReference type="STRING" id="311180.SAMN04488050_109145"/>
<evidence type="ECO:0000256" key="1">
    <source>
        <dbReference type="ARBA" id="ARBA00022729"/>
    </source>
</evidence>
<accession>A0A1I6UZF5</accession>
<dbReference type="EMBL" id="FOZW01000009">
    <property type="protein sequence ID" value="SFT06792.1"/>
    <property type="molecule type" value="Genomic_DNA"/>
</dbReference>
<dbReference type="OrthoDB" id="9814231at2"/>